<reference evidence="9 10" key="1">
    <citation type="submission" date="2021-03" db="EMBL/GenBank/DDBJ databases">
        <title>Metabolic Capacity of the Antarctic Cyanobacterium Phormidium pseudopriestleyi that Sustains Oxygenic Photosynthesis in the Presence of Hydrogen Sulfide.</title>
        <authorList>
            <person name="Lumian J.E."/>
            <person name="Jungblut A.D."/>
            <person name="Dillon M.L."/>
            <person name="Hawes I."/>
            <person name="Doran P.T."/>
            <person name="Mackey T.J."/>
            <person name="Dick G.J."/>
            <person name="Grettenberger C.L."/>
            <person name="Sumner D.Y."/>
        </authorList>
    </citation>
    <scope>NUCLEOTIDE SEQUENCE [LARGE SCALE GENOMIC DNA]</scope>
    <source>
        <strain evidence="9 10">FRX01</strain>
    </source>
</reference>
<dbReference type="PROSITE" id="PS50109">
    <property type="entry name" value="HIS_KIN"/>
    <property type="match status" value="1"/>
</dbReference>
<gene>
    <name evidence="9" type="ORF">J0895_07025</name>
</gene>
<evidence type="ECO:0000256" key="5">
    <source>
        <dbReference type="ARBA" id="ARBA00022777"/>
    </source>
</evidence>
<keyword evidence="4" id="KW-0808">Transferase</keyword>
<dbReference type="Pfam" id="PF00512">
    <property type="entry name" value="HisKA"/>
    <property type="match status" value="1"/>
</dbReference>
<keyword evidence="3" id="KW-0597">Phosphoprotein</keyword>
<name>A0ABS3FP16_9CYAN</name>
<feature type="coiled-coil region" evidence="7">
    <location>
        <begin position="20"/>
        <end position="68"/>
    </location>
</feature>
<organism evidence="9 10">
    <name type="scientific">Phormidium pseudopriestleyi FRX01</name>
    <dbReference type="NCBI Taxonomy" id="1759528"/>
    <lineage>
        <taxon>Bacteria</taxon>
        <taxon>Bacillati</taxon>
        <taxon>Cyanobacteriota</taxon>
        <taxon>Cyanophyceae</taxon>
        <taxon>Oscillatoriophycideae</taxon>
        <taxon>Oscillatoriales</taxon>
        <taxon>Oscillatoriaceae</taxon>
        <taxon>Phormidium</taxon>
    </lineage>
</organism>
<keyword evidence="6" id="KW-0902">Two-component regulatory system</keyword>
<dbReference type="InterPro" id="IPR036890">
    <property type="entry name" value="HATPase_C_sf"/>
</dbReference>
<dbReference type="Gene3D" id="1.10.287.130">
    <property type="match status" value="1"/>
</dbReference>
<dbReference type="InterPro" id="IPR003661">
    <property type="entry name" value="HisK_dim/P_dom"/>
</dbReference>
<dbReference type="Proteomes" id="UP000664844">
    <property type="component" value="Unassembled WGS sequence"/>
</dbReference>
<dbReference type="EMBL" id="JAFLQW010000193">
    <property type="protein sequence ID" value="MBO0348855.1"/>
    <property type="molecule type" value="Genomic_DNA"/>
</dbReference>
<evidence type="ECO:0000256" key="3">
    <source>
        <dbReference type="ARBA" id="ARBA00022553"/>
    </source>
</evidence>
<evidence type="ECO:0000256" key="2">
    <source>
        <dbReference type="ARBA" id="ARBA00012438"/>
    </source>
</evidence>
<dbReference type="EC" id="2.7.13.3" evidence="2"/>
<keyword evidence="10" id="KW-1185">Reference proteome</keyword>
<dbReference type="SUPFAM" id="SSF55874">
    <property type="entry name" value="ATPase domain of HSP90 chaperone/DNA topoisomerase II/histidine kinase"/>
    <property type="match status" value="1"/>
</dbReference>
<dbReference type="Pfam" id="PF02518">
    <property type="entry name" value="HATPase_c"/>
    <property type="match status" value="1"/>
</dbReference>
<accession>A0ABS3FP16</accession>
<dbReference type="SUPFAM" id="SSF47384">
    <property type="entry name" value="Homodimeric domain of signal transducing histidine kinase"/>
    <property type="match status" value="1"/>
</dbReference>
<proteinExistence type="predicted"/>
<evidence type="ECO:0000256" key="4">
    <source>
        <dbReference type="ARBA" id="ARBA00022679"/>
    </source>
</evidence>
<evidence type="ECO:0000256" key="6">
    <source>
        <dbReference type="ARBA" id="ARBA00023012"/>
    </source>
</evidence>
<protein>
    <recommendedName>
        <fullName evidence="2">histidine kinase</fullName>
        <ecNumber evidence="2">2.7.13.3</ecNumber>
    </recommendedName>
</protein>
<dbReference type="InterPro" id="IPR004358">
    <property type="entry name" value="Sig_transdc_His_kin-like_C"/>
</dbReference>
<dbReference type="SMART" id="SM00387">
    <property type="entry name" value="HATPase_c"/>
    <property type="match status" value="1"/>
</dbReference>
<dbReference type="PANTHER" id="PTHR43711">
    <property type="entry name" value="TWO-COMPONENT HISTIDINE KINASE"/>
    <property type="match status" value="1"/>
</dbReference>
<dbReference type="RefSeq" id="WP_207087396.1">
    <property type="nucleotide sequence ID" value="NZ_JAFLQW010000193.1"/>
</dbReference>
<dbReference type="InterPro" id="IPR050736">
    <property type="entry name" value="Sensor_HK_Regulatory"/>
</dbReference>
<dbReference type="PRINTS" id="PR00344">
    <property type="entry name" value="BCTRLSENSOR"/>
</dbReference>
<dbReference type="SMART" id="SM00388">
    <property type="entry name" value="HisKA"/>
    <property type="match status" value="1"/>
</dbReference>
<evidence type="ECO:0000259" key="8">
    <source>
        <dbReference type="PROSITE" id="PS50109"/>
    </source>
</evidence>
<feature type="domain" description="Histidine kinase" evidence="8">
    <location>
        <begin position="82"/>
        <end position="336"/>
    </location>
</feature>
<evidence type="ECO:0000313" key="9">
    <source>
        <dbReference type="EMBL" id="MBO0348855.1"/>
    </source>
</evidence>
<evidence type="ECO:0000256" key="1">
    <source>
        <dbReference type="ARBA" id="ARBA00000085"/>
    </source>
</evidence>
<comment type="caution">
    <text evidence="9">The sequence shown here is derived from an EMBL/GenBank/DDBJ whole genome shotgun (WGS) entry which is preliminary data.</text>
</comment>
<comment type="catalytic activity">
    <reaction evidence="1">
        <text>ATP + protein L-histidine = ADP + protein N-phospho-L-histidine.</text>
        <dbReference type="EC" id="2.7.13.3"/>
    </reaction>
</comment>
<sequence>MSRDRQIEEIKSMWEETVTREQLLLEVQTLRRDVEMLKQEKNDLEILLENTTEHCDNIEAELLKAKEVAEVASRAKSEFLANMSHELRTPLNGILGYAQLMLEEEDLTEQQRLDLTKIYECGEHLMTLIADILDIAKIEACRLEIDAQEFHFHQFIKGICDLFDMRSKQKGIEFTYERITPLPSGIYTDQKRLRQILINLLGNAIKFTDSGWVTFKVGYAVNGQWCNSDRLPGGPSLSSSNGITEEIKTEPQNIGHLTPRKIRFEIQDTGIGIPEEMMNEIFLPFHQVGDKSRMAEGTGLGLAISKKLVEMMGGELHVISRIGEGSLFWMELELQELPEWADHSNSLPLRIEN</sequence>
<evidence type="ECO:0000256" key="7">
    <source>
        <dbReference type="SAM" id="Coils"/>
    </source>
</evidence>
<keyword evidence="7" id="KW-0175">Coiled coil</keyword>
<dbReference type="Gene3D" id="3.30.565.10">
    <property type="entry name" value="Histidine kinase-like ATPase, C-terminal domain"/>
    <property type="match status" value="1"/>
</dbReference>
<evidence type="ECO:0000313" key="10">
    <source>
        <dbReference type="Proteomes" id="UP000664844"/>
    </source>
</evidence>
<keyword evidence="5" id="KW-0418">Kinase</keyword>
<dbReference type="CDD" id="cd16922">
    <property type="entry name" value="HATPase_EvgS-ArcB-TorS-like"/>
    <property type="match status" value="1"/>
</dbReference>
<dbReference type="CDD" id="cd00082">
    <property type="entry name" value="HisKA"/>
    <property type="match status" value="1"/>
</dbReference>
<dbReference type="InterPro" id="IPR003594">
    <property type="entry name" value="HATPase_dom"/>
</dbReference>
<dbReference type="InterPro" id="IPR005467">
    <property type="entry name" value="His_kinase_dom"/>
</dbReference>
<dbReference type="InterPro" id="IPR036097">
    <property type="entry name" value="HisK_dim/P_sf"/>
</dbReference>
<dbReference type="PANTHER" id="PTHR43711:SF31">
    <property type="entry name" value="HISTIDINE KINASE"/>
    <property type="match status" value="1"/>
</dbReference>